<feature type="region of interest" description="Disordered" evidence="3">
    <location>
        <begin position="550"/>
        <end position="569"/>
    </location>
</feature>
<dbReference type="Pfam" id="PF07001">
    <property type="entry name" value="BAT2_N"/>
    <property type="match status" value="1"/>
</dbReference>
<keyword evidence="2" id="KW-0175">Coiled coil</keyword>
<feature type="region of interest" description="Disordered" evidence="3">
    <location>
        <begin position="607"/>
        <end position="660"/>
    </location>
</feature>
<proteinExistence type="predicted"/>
<feature type="region of interest" description="Disordered" evidence="3">
    <location>
        <begin position="30"/>
        <end position="224"/>
    </location>
</feature>
<dbReference type="PANTHER" id="PTHR34805">
    <property type="entry name" value="PROTEIN MODIFIER OF SNC1 1"/>
    <property type="match status" value="1"/>
</dbReference>
<evidence type="ECO:0000256" key="3">
    <source>
        <dbReference type="SAM" id="MobiDB-lite"/>
    </source>
</evidence>
<dbReference type="GO" id="GO:0040029">
    <property type="term" value="P:epigenetic regulation of gene expression"/>
    <property type="evidence" value="ECO:0007669"/>
    <property type="project" value="TreeGrafter"/>
</dbReference>
<reference evidence="5 6" key="1">
    <citation type="submission" date="2024-01" db="EMBL/GenBank/DDBJ databases">
        <title>Genome assemblies of Stephania.</title>
        <authorList>
            <person name="Yang L."/>
        </authorList>
    </citation>
    <scope>NUCLEOTIDE SEQUENCE [LARGE SCALE GENOMIC DNA]</scope>
    <source>
        <strain evidence="5">QJT</strain>
        <tissue evidence="5">Leaf</tissue>
    </source>
</reference>
<feature type="region of interest" description="Disordered" evidence="3">
    <location>
        <begin position="1011"/>
        <end position="1031"/>
    </location>
</feature>
<feature type="domain" description="BAT2 N-terminal" evidence="4">
    <location>
        <begin position="14"/>
        <end position="135"/>
    </location>
</feature>
<evidence type="ECO:0000259" key="4">
    <source>
        <dbReference type="Pfam" id="PF07001"/>
    </source>
</evidence>
<comment type="caution">
    <text evidence="5">The sequence shown here is derived from an EMBL/GenBank/DDBJ whole genome shotgun (WGS) entry which is preliminary data.</text>
</comment>
<protein>
    <recommendedName>
        <fullName evidence="4">BAT2 N-terminal domain-containing protein</fullName>
    </recommendedName>
</protein>
<feature type="compositionally biased region" description="Low complexity" evidence="3">
    <location>
        <begin position="56"/>
        <end position="77"/>
    </location>
</feature>
<dbReference type="Proteomes" id="UP001417504">
    <property type="component" value="Unassembled WGS sequence"/>
</dbReference>
<gene>
    <name evidence="5" type="ORF">Sjap_023547</name>
</gene>
<feature type="compositionally biased region" description="Polar residues" evidence="3">
    <location>
        <begin position="624"/>
        <end position="636"/>
    </location>
</feature>
<dbReference type="InterPro" id="IPR038808">
    <property type="entry name" value="MOS1-like"/>
</dbReference>
<keyword evidence="1" id="KW-0597">Phosphoprotein</keyword>
<feature type="compositionally biased region" description="Low complexity" evidence="3">
    <location>
        <begin position="93"/>
        <end position="108"/>
    </location>
</feature>
<dbReference type="InterPro" id="IPR009738">
    <property type="entry name" value="BAT2_N"/>
</dbReference>
<feature type="region of interest" description="Disordered" evidence="3">
    <location>
        <begin position="435"/>
        <end position="513"/>
    </location>
</feature>
<keyword evidence="6" id="KW-1185">Reference proteome</keyword>
<accession>A0AAP0EBT6</accession>
<feature type="region of interest" description="Disordered" evidence="3">
    <location>
        <begin position="1"/>
        <end position="20"/>
    </location>
</feature>
<dbReference type="AlphaFoldDB" id="A0AAP0EBT6"/>
<feature type="compositionally biased region" description="Basic and acidic residues" evidence="3">
    <location>
        <begin position="637"/>
        <end position="655"/>
    </location>
</feature>
<feature type="coiled-coil region" evidence="2">
    <location>
        <begin position="725"/>
        <end position="760"/>
    </location>
</feature>
<organism evidence="5 6">
    <name type="scientific">Stephania japonica</name>
    <dbReference type="NCBI Taxonomy" id="461633"/>
    <lineage>
        <taxon>Eukaryota</taxon>
        <taxon>Viridiplantae</taxon>
        <taxon>Streptophyta</taxon>
        <taxon>Embryophyta</taxon>
        <taxon>Tracheophyta</taxon>
        <taxon>Spermatophyta</taxon>
        <taxon>Magnoliopsida</taxon>
        <taxon>Ranunculales</taxon>
        <taxon>Menispermaceae</taxon>
        <taxon>Menispermoideae</taxon>
        <taxon>Cissampelideae</taxon>
        <taxon>Stephania</taxon>
    </lineage>
</organism>
<dbReference type="CDD" id="cd22249">
    <property type="entry name" value="UDM1_RNF168_RNF169-like"/>
    <property type="match status" value="1"/>
</dbReference>
<feature type="region of interest" description="Disordered" evidence="3">
    <location>
        <begin position="964"/>
        <end position="983"/>
    </location>
</feature>
<evidence type="ECO:0000313" key="6">
    <source>
        <dbReference type="Proteomes" id="UP001417504"/>
    </source>
</evidence>
<evidence type="ECO:0000256" key="1">
    <source>
        <dbReference type="ARBA" id="ARBA00022553"/>
    </source>
</evidence>
<feature type="compositionally biased region" description="Basic and acidic residues" evidence="3">
    <location>
        <begin position="554"/>
        <end position="569"/>
    </location>
</feature>
<name>A0AAP0EBT6_9MAGN</name>
<dbReference type="PANTHER" id="PTHR34805:SF1">
    <property type="entry name" value="PROTEIN MODIFIER OF SNC1 1"/>
    <property type="match status" value="1"/>
</dbReference>
<feature type="compositionally biased region" description="Basic and acidic residues" evidence="3">
    <location>
        <begin position="175"/>
        <end position="189"/>
    </location>
</feature>
<feature type="compositionally biased region" description="Polar residues" evidence="3">
    <location>
        <begin position="922"/>
        <end position="936"/>
    </location>
</feature>
<feature type="compositionally biased region" description="Polar residues" evidence="3">
    <location>
        <begin position="78"/>
        <end position="89"/>
    </location>
</feature>
<sequence length="1082" mass="116751">MASSVLPGERRWGSARRGGMTVLGKVAVPKPVNLPSQRLENHGLDPNVEIVPKGTLSWGSRSSSSAQNAWGSSSLSSPNTDGGTGSPSRLNDRPSSGGSGTRPSTAGSEKPHETVPNIWGSNSRPSSASGVLASNKTLTSASRPRAQKPSLGAPYGKNDGFTLSSGDFPTLGSEKPTELEGRNGHRSQERPVSASEDESSVDATRNDWRNDNSPFAGTPPRTDKWWMDAQTYPDPMMNSQQFGPWHGPVHNAPDGVWYRGPPGGPPFRPPGPPGSYPVEPFPYYHPRLPAQPPANMQPIPRAVSGPSGYHANNGNSYRPHGPDPYMQPVMPVRPGAYAVPVPYEGYYGPPRVGFCNPNDRDPIMGMGTGPGAYNRFPVQSAHPETGNIQARQGGYDSASMVMSKEQVEPGQPHGAHAGPYKVLLKQHDNWEENDGKEKRELGVNEQHRRAKLPGPPAREVELRVGGNIESVESSKLLAVEETSQSADARGEHSSGPVKSSLPESMNKDKAASDSLAKISEVAPVTGDAPQKNLSSTKKIPTLIEKIEGLNNKVRNSDGRSDAGHISIKDEKLKPSATVNARTDNVTKVALVEKKIEASVPLSTRELQAPAVSVSNSSESRDGSHSYSQRRPQGVQSRTEHYGKTKHNHLEGDQWRKKPVVADAPVVSSSKNVELSSHKPALECLSTEMTSGESDINIQGKSVGESNAKSAFDSSDHKAQQRVKMREIAAQRARQLQKEEEERTREQKAKALAKLEELNRRTLTEASTVRVDDSVSSSKVVQNKQEEILDNAGPPPLLGSSGTSASLNCNVNSVGQTSDKNIDKLGDVATLPKEGPPQEALPHSTEEIMVKHNLHLPSTSEISKDGSEQKIAASHDSGAVKQKQTGNKRKQTIDKNLFEGSISFGSFGDHKDHGIVITSSGECHWPSNVSGTDNQSVQHKKKNNRNSKNKQKVDTQSTMHMEEIPVKASDEGSNLKNSNSLSDASTVQELNSNGTAEGQSSQVVVPVTDQGLSTHTQEANSKSKHQPKPLPARWMSKNAQTNRMDKQHNGDNVVWAPVRSPLNKTEASEEQLSVVPPLKLIFH</sequence>
<feature type="compositionally biased region" description="Basic residues" evidence="3">
    <location>
        <begin position="937"/>
        <end position="949"/>
    </location>
</feature>
<dbReference type="EMBL" id="JBBNAE010000010">
    <property type="protein sequence ID" value="KAK9090370.1"/>
    <property type="molecule type" value="Genomic_DNA"/>
</dbReference>
<evidence type="ECO:0000256" key="2">
    <source>
        <dbReference type="SAM" id="Coils"/>
    </source>
</evidence>
<feature type="region of interest" description="Disordered" evidence="3">
    <location>
        <begin position="922"/>
        <end position="959"/>
    </location>
</feature>
<evidence type="ECO:0000313" key="5">
    <source>
        <dbReference type="EMBL" id="KAK9090370.1"/>
    </source>
</evidence>
<feature type="compositionally biased region" description="Polar residues" evidence="3">
    <location>
        <begin position="119"/>
        <end position="142"/>
    </location>
</feature>
<feature type="compositionally biased region" description="Basic and acidic residues" evidence="3">
    <location>
        <begin position="435"/>
        <end position="447"/>
    </location>
</feature>
<feature type="compositionally biased region" description="Polar residues" evidence="3">
    <location>
        <begin position="970"/>
        <end position="983"/>
    </location>
</feature>